<evidence type="ECO:0000313" key="5">
    <source>
        <dbReference type="Proteomes" id="UP000273675"/>
    </source>
</evidence>
<gene>
    <name evidence="4" type="ORF">C7435_0198</name>
</gene>
<organism evidence="4 5">
    <name type="scientific">Maricaulis maris</name>
    <dbReference type="NCBI Taxonomy" id="74318"/>
    <lineage>
        <taxon>Bacteria</taxon>
        <taxon>Pseudomonadati</taxon>
        <taxon>Pseudomonadota</taxon>
        <taxon>Alphaproteobacteria</taxon>
        <taxon>Maricaulales</taxon>
        <taxon>Maricaulaceae</taxon>
        <taxon>Maricaulis</taxon>
    </lineage>
</organism>
<dbReference type="PANTHER" id="PTHR42879:SF2">
    <property type="entry name" value="3-OXOACYL-[ACYL-CARRIER-PROTEIN] REDUCTASE FABG"/>
    <property type="match status" value="1"/>
</dbReference>
<dbReference type="InterPro" id="IPR036291">
    <property type="entry name" value="NAD(P)-bd_dom_sf"/>
</dbReference>
<dbReference type="CDD" id="cd05233">
    <property type="entry name" value="SDR_c"/>
    <property type="match status" value="1"/>
</dbReference>
<sequence length="249" mass="25667">MSDLKGRTAVVTGGGTGIGLACARRLAEMGVETILMGRQLDRLEDAAKTIAGARAIRCDVTDEDSVAEAFAAAGAIDILVNNAGIAAAAAFHKTPMADWQKIQAVNVDGLVRCSQAVIGPMLTADYARIINIASIAGLRGGAYVAPYTASKHAVVGLTKSLSLEYARTRLTVNAVCPGYVETQIVENAIANIMAKTGRSRDEAIAELAKTNPQGKLIQAEEVAEAVAWLCSPLSGSVSGQAITISGGAI</sequence>
<protein>
    <submittedName>
        <fullName evidence="4">NADP-dependent 3-hydroxy acid dehydrogenase YdfG</fullName>
    </submittedName>
</protein>
<accession>A0A495DP07</accession>
<evidence type="ECO:0000259" key="3">
    <source>
        <dbReference type="SMART" id="SM00822"/>
    </source>
</evidence>
<reference evidence="4 5" key="1">
    <citation type="submission" date="2018-10" db="EMBL/GenBank/DDBJ databases">
        <title>Genomic Encyclopedia of Type Strains, Phase IV (KMG-IV): sequencing the most valuable type-strain genomes for metagenomic binning, comparative biology and taxonomic classification.</title>
        <authorList>
            <person name="Goeker M."/>
        </authorList>
    </citation>
    <scope>NUCLEOTIDE SEQUENCE [LARGE SCALE GENOMIC DNA]</scope>
    <source>
        <strain evidence="4 5">DSM 4734</strain>
    </source>
</reference>
<dbReference type="Pfam" id="PF00106">
    <property type="entry name" value="adh_short"/>
    <property type="match status" value="1"/>
</dbReference>
<proteinExistence type="inferred from homology"/>
<dbReference type="PRINTS" id="PR00081">
    <property type="entry name" value="GDHRDH"/>
</dbReference>
<dbReference type="InterPro" id="IPR057326">
    <property type="entry name" value="KR_dom"/>
</dbReference>
<evidence type="ECO:0000256" key="1">
    <source>
        <dbReference type="ARBA" id="ARBA00006484"/>
    </source>
</evidence>
<dbReference type="OrthoDB" id="9804774at2"/>
<dbReference type="PRINTS" id="PR00080">
    <property type="entry name" value="SDRFAMILY"/>
</dbReference>
<dbReference type="AlphaFoldDB" id="A0A495DP07"/>
<dbReference type="PROSITE" id="PS51257">
    <property type="entry name" value="PROKAR_LIPOPROTEIN"/>
    <property type="match status" value="1"/>
</dbReference>
<dbReference type="FunFam" id="3.40.50.720:FF:000084">
    <property type="entry name" value="Short-chain dehydrogenase reductase"/>
    <property type="match status" value="1"/>
</dbReference>
<dbReference type="RefSeq" id="WP_121209689.1">
    <property type="nucleotide sequence ID" value="NZ_RBIM01000001.1"/>
</dbReference>
<dbReference type="GO" id="GO:0032787">
    <property type="term" value="P:monocarboxylic acid metabolic process"/>
    <property type="evidence" value="ECO:0007669"/>
    <property type="project" value="UniProtKB-ARBA"/>
</dbReference>
<dbReference type="Proteomes" id="UP000273675">
    <property type="component" value="Unassembled WGS sequence"/>
</dbReference>
<feature type="domain" description="Ketoreductase" evidence="3">
    <location>
        <begin position="7"/>
        <end position="168"/>
    </location>
</feature>
<dbReference type="InterPro" id="IPR002347">
    <property type="entry name" value="SDR_fam"/>
</dbReference>
<dbReference type="InterPro" id="IPR020904">
    <property type="entry name" value="Sc_DH/Rdtase_CS"/>
</dbReference>
<comment type="caution">
    <text evidence="4">The sequence shown here is derived from an EMBL/GenBank/DDBJ whole genome shotgun (WGS) entry which is preliminary data.</text>
</comment>
<dbReference type="EMBL" id="RBIM01000001">
    <property type="protein sequence ID" value="RKR03759.1"/>
    <property type="molecule type" value="Genomic_DNA"/>
</dbReference>
<dbReference type="SUPFAM" id="SSF51735">
    <property type="entry name" value="NAD(P)-binding Rossmann-fold domains"/>
    <property type="match status" value="1"/>
</dbReference>
<dbReference type="Gene3D" id="3.40.50.720">
    <property type="entry name" value="NAD(P)-binding Rossmann-like Domain"/>
    <property type="match status" value="1"/>
</dbReference>
<dbReference type="SMART" id="SM00822">
    <property type="entry name" value="PKS_KR"/>
    <property type="match status" value="1"/>
</dbReference>
<evidence type="ECO:0000313" key="4">
    <source>
        <dbReference type="EMBL" id="RKR03759.1"/>
    </source>
</evidence>
<dbReference type="PANTHER" id="PTHR42879">
    <property type="entry name" value="3-OXOACYL-(ACYL-CARRIER-PROTEIN) REDUCTASE"/>
    <property type="match status" value="1"/>
</dbReference>
<dbReference type="PROSITE" id="PS00061">
    <property type="entry name" value="ADH_SHORT"/>
    <property type="match status" value="1"/>
</dbReference>
<dbReference type="InterPro" id="IPR050259">
    <property type="entry name" value="SDR"/>
</dbReference>
<evidence type="ECO:0000256" key="2">
    <source>
        <dbReference type="RuleBase" id="RU000363"/>
    </source>
</evidence>
<name>A0A495DP07_9PROT</name>
<comment type="similarity">
    <text evidence="1 2">Belongs to the short-chain dehydrogenases/reductases (SDR) family.</text>
</comment>